<accession>A0A8H7IT75</accession>
<feature type="region of interest" description="Disordered" evidence="1">
    <location>
        <begin position="128"/>
        <end position="154"/>
    </location>
</feature>
<reference evidence="2" key="2">
    <citation type="submission" date="2020-09" db="EMBL/GenBank/DDBJ databases">
        <title>Reference genome assembly for Australian Ascochyta lentis isolate Al4.</title>
        <authorList>
            <person name="Lee R.C."/>
            <person name="Farfan-Caceres L.M."/>
            <person name="Debler J.W."/>
            <person name="Williams A.H."/>
            <person name="Henares B.M."/>
        </authorList>
    </citation>
    <scope>NUCLEOTIDE SEQUENCE</scope>
    <source>
        <strain evidence="2">Al4</strain>
    </source>
</reference>
<protein>
    <submittedName>
        <fullName evidence="2">Uncharacterized protein</fullName>
    </submittedName>
</protein>
<evidence type="ECO:0000313" key="2">
    <source>
        <dbReference type="EMBL" id="KAF9690478.1"/>
    </source>
</evidence>
<dbReference type="Proteomes" id="UP000651452">
    <property type="component" value="Unassembled WGS sequence"/>
</dbReference>
<feature type="compositionally biased region" description="Basic and acidic residues" evidence="1">
    <location>
        <begin position="393"/>
        <end position="404"/>
    </location>
</feature>
<gene>
    <name evidence="2" type="ORF">EKO04_011337</name>
</gene>
<keyword evidence="3" id="KW-1185">Reference proteome</keyword>
<evidence type="ECO:0000256" key="1">
    <source>
        <dbReference type="SAM" id="MobiDB-lite"/>
    </source>
</evidence>
<dbReference type="OrthoDB" id="3794927at2759"/>
<proteinExistence type="predicted"/>
<dbReference type="EMBL" id="RZGK01000023">
    <property type="protein sequence ID" value="KAF9690478.1"/>
    <property type="molecule type" value="Genomic_DNA"/>
</dbReference>
<sequence length="449" mass="50616">MSVPKHPIAHHWIKQTLVPFLLYAFASTLSYPADISSLIESAIHFCLWKPDYPSDGDDLVFERIFMAIMHRHKNLAPDLEMVVDHLEPLTKYLIRRAQLKGPYDLLERTDIGSDAWVAYERQRLDSLMLQREDTKQVRPPPAPAKPRPNEQDIDPRLLHAQPGHFTEAGTPILLTADEEKYYRRQNHKFEQFHLRREQQHLYNPSVLPQANISTSTYTLPGRGVGNMSIAHGSSYQQPLAPTYSYTEQNVQQYGISQRHTGPTLGSHAQTHAANPRARTTLPNPFTHNADQHPTIPTTTQYPHSPHPHFPSSQPLLHSLSYQAAAHVSPYERDVLAYNIMQRQRFRAGRASPSVASAATHNGTERRETWSKAGDSLALQRSEWVGGSGGSSEVGRRGVEDADTRSLDTAQVERRFGVVGRRGRENGPLSLQEQLWHVAYRAGGVGARLE</sequence>
<comment type="caution">
    <text evidence="2">The sequence shown here is derived from an EMBL/GenBank/DDBJ whole genome shotgun (WGS) entry which is preliminary data.</text>
</comment>
<evidence type="ECO:0000313" key="3">
    <source>
        <dbReference type="Proteomes" id="UP000651452"/>
    </source>
</evidence>
<organism evidence="2 3">
    <name type="scientific">Ascochyta lentis</name>
    <dbReference type="NCBI Taxonomy" id="205686"/>
    <lineage>
        <taxon>Eukaryota</taxon>
        <taxon>Fungi</taxon>
        <taxon>Dikarya</taxon>
        <taxon>Ascomycota</taxon>
        <taxon>Pezizomycotina</taxon>
        <taxon>Dothideomycetes</taxon>
        <taxon>Pleosporomycetidae</taxon>
        <taxon>Pleosporales</taxon>
        <taxon>Pleosporineae</taxon>
        <taxon>Didymellaceae</taxon>
        <taxon>Ascochyta</taxon>
    </lineage>
</organism>
<name>A0A8H7IT75_9PLEO</name>
<dbReference type="AlphaFoldDB" id="A0A8H7IT75"/>
<reference evidence="2" key="1">
    <citation type="submission" date="2018-12" db="EMBL/GenBank/DDBJ databases">
        <authorList>
            <person name="Syme R.A."/>
            <person name="Farfan-Caceres L."/>
            <person name="Lichtenzveig J."/>
        </authorList>
    </citation>
    <scope>NUCLEOTIDE SEQUENCE</scope>
    <source>
        <strain evidence="2">Al4</strain>
    </source>
</reference>
<feature type="region of interest" description="Disordered" evidence="1">
    <location>
        <begin position="350"/>
        <end position="404"/>
    </location>
</feature>